<dbReference type="Gene3D" id="1.10.1200.10">
    <property type="entry name" value="ACP-like"/>
    <property type="match status" value="1"/>
</dbReference>
<dbReference type="CDD" id="cd05930">
    <property type="entry name" value="A_NRPS"/>
    <property type="match status" value="1"/>
</dbReference>
<dbReference type="InterPro" id="IPR042099">
    <property type="entry name" value="ANL_N_sf"/>
</dbReference>
<dbReference type="SUPFAM" id="SSF47336">
    <property type="entry name" value="ACP-like"/>
    <property type="match status" value="1"/>
</dbReference>
<dbReference type="InterPro" id="IPR023213">
    <property type="entry name" value="CAT-like_dom_sf"/>
</dbReference>
<proteinExistence type="inferred from homology"/>
<comment type="similarity">
    <text evidence="2">Belongs to the ATP-dependent AMP-binding enzyme family.</text>
</comment>
<dbReference type="SUPFAM" id="SSF56801">
    <property type="entry name" value="Acetyl-CoA synthetase-like"/>
    <property type="match status" value="1"/>
</dbReference>
<name>A0A2G5RMJ4_9BACL</name>
<dbReference type="InterPro" id="IPR020845">
    <property type="entry name" value="AMP-binding_CS"/>
</dbReference>
<evidence type="ECO:0000259" key="3">
    <source>
        <dbReference type="PROSITE" id="PS50075"/>
    </source>
</evidence>
<reference evidence="4 5" key="1">
    <citation type="submission" date="2017-10" db="EMBL/GenBank/DDBJ databases">
        <title>Draft genome sequence of Anoxybacillus flavithermus KU2-6-11 from caldera Uzon (Russia:Kamchtka).</title>
        <authorList>
            <person name="Korzhuk A.V."/>
            <person name="Rozanov A.S."/>
            <person name="Bryanskaya A.V."/>
            <person name="Peltek S.E."/>
        </authorList>
    </citation>
    <scope>NUCLEOTIDE SEQUENCE [LARGE SCALE GENOMIC DNA]</scope>
    <source>
        <strain evidence="4 5">KU2-6_11</strain>
    </source>
</reference>
<dbReference type="PROSITE" id="PS00455">
    <property type="entry name" value="AMP_BINDING"/>
    <property type="match status" value="1"/>
</dbReference>
<dbReference type="AlphaFoldDB" id="A0A2G5RMJ4"/>
<evidence type="ECO:0000256" key="1">
    <source>
        <dbReference type="ARBA" id="ARBA00001957"/>
    </source>
</evidence>
<gene>
    <name evidence="4" type="ORF">CS060_12225</name>
</gene>
<evidence type="ECO:0000313" key="4">
    <source>
        <dbReference type="EMBL" id="PIC03956.1"/>
    </source>
</evidence>
<dbReference type="InterPro" id="IPR045851">
    <property type="entry name" value="AMP-bd_C_sf"/>
</dbReference>
<sequence>MICLSNVLAKFKDKVSQIPEATAIIYEDQKMTYKQLDELSSKLANYLYKNNYNTNAFIPIYMPPCPEMIISILGVLKVGAAYLPISTEYPVHRINMLIEDSNSKIILKNTDELLNVNVKQIDIRNVITSDYSQLFDEINGNLAYLMYTSGSTGKPKGVKISHSNLEYILNNMQKYYPVSRDDKYILSTPFTFDVSVVEIFGWIYGGGALVIPTQENSRNFRKLAHLIEVHKVTHMALSPAILNLMLDKLNKDDIDKLDRNLKYLMVAGEEFKVSLAHKAMKYLKNVCIENLYGPTECTVYATRYRIDHDFNRLSVPIGKELDGVQIKILDSKGMEVPIDTQGEMYISGEGVAEGYLNLPTINDERFLFIDGKKYYKTGDYAKRLSDGNIEFIGRKDYQVQINGIRVELGEIEDIILKEIEEINMVKVLYKNNKLYCFYQGKKAIESDDIKKTLKNFLPSYMIPNFYKQIDQFPLTINRKIDTKALMSYYGDTDVPSNVIQNVVTDTQKNILRIFRETLNIDRMSLYDSFFDLGGDSLDVISVIIELENYYNINLDESVLYNHQNVSELASYIENRLEQENEITKQVRNANEDIDIDHIKSQVSRSYYKNNKLLGAIEKVYPVYYHQKNYIKDNFNSVIDIKIDVKKDFKMEKIIQGCKDIILSNELLRSVISVDNEQIVFKQVKLDMDSYEIPLFNLSEYSHDIAISFVEELTKTMAEVVLNNPLDALLYTVAIFELHQKYMVVFVLSHNIADLSNKHILIKQFMNVLNGHKLESRPEYKDFIEFMDSKNKLESISNCDYTKQLLKVNVNRARVQSSDDLLVLKFHFDSKLRTTFDIIDKMNYISTQILSRVIGQKEFIYQTIVNIRKYKDLDFSNCIGDYHTSMVLLGKPEETFEEFKNRMEEVCSMYRDGFNPIYLFAKGFPNMSETHKDLYHLYGINPVAKTNYLGTIKNEQLNVMLESLEETRRNLSALKDNPFFITSFSTKDHIYIAFLNKPANLNEEMYKDLHVSEERIFSSIHNFRS</sequence>
<dbReference type="Proteomes" id="UP000230559">
    <property type="component" value="Unassembled WGS sequence"/>
</dbReference>
<dbReference type="NCBIfam" id="TIGR01733">
    <property type="entry name" value="AA-adenyl-dom"/>
    <property type="match status" value="1"/>
</dbReference>
<dbReference type="Pfam" id="PF00501">
    <property type="entry name" value="AMP-binding"/>
    <property type="match status" value="1"/>
</dbReference>
<dbReference type="Gene3D" id="3.30.559.10">
    <property type="entry name" value="Chloramphenicol acetyltransferase-like domain"/>
    <property type="match status" value="1"/>
</dbReference>
<dbReference type="SUPFAM" id="SSF52777">
    <property type="entry name" value="CoA-dependent acyltransferases"/>
    <property type="match status" value="1"/>
</dbReference>
<dbReference type="PROSITE" id="PS50075">
    <property type="entry name" value="CARRIER"/>
    <property type="match status" value="1"/>
</dbReference>
<dbReference type="InterPro" id="IPR009081">
    <property type="entry name" value="PP-bd_ACP"/>
</dbReference>
<dbReference type="GO" id="GO:0005737">
    <property type="term" value="C:cytoplasm"/>
    <property type="evidence" value="ECO:0007669"/>
    <property type="project" value="TreeGrafter"/>
</dbReference>
<evidence type="ECO:0000313" key="5">
    <source>
        <dbReference type="Proteomes" id="UP000230559"/>
    </source>
</evidence>
<dbReference type="Pfam" id="PF00550">
    <property type="entry name" value="PP-binding"/>
    <property type="match status" value="1"/>
</dbReference>
<dbReference type="PANTHER" id="PTHR45527">
    <property type="entry name" value="NONRIBOSOMAL PEPTIDE SYNTHETASE"/>
    <property type="match status" value="1"/>
</dbReference>
<dbReference type="Gene3D" id="3.40.50.12780">
    <property type="entry name" value="N-terminal domain of ligase-like"/>
    <property type="match status" value="1"/>
</dbReference>
<dbReference type="InterPro" id="IPR010071">
    <property type="entry name" value="AA_adenyl_dom"/>
</dbReference>
<dbReference type="PANTHER" id="PTHR45527:SF1">
    <property type="entry name" value="FATTY ACID SYNTHASE"/>
    <property type="match status" value="1"/>
</dbReference>
<protein>
    <recommendedName>
        <fullName evidence="3">Carrier domain-containing protein</fullName>
    </recommendedName>
</protein>
<dbReference type="Gene3D" id="3.30.300.30">
    <property type="match status" value="1"/>
</dbReference>
<dbReference type="InterPro" id="IPR000873">
    <property type="entry name" value="AMP-dep_synth/lig_dom"/>
</dbReference>
<dbReference type="InterPro" id="IPR036736">
    <property type="entry name" value="ACP-like_sf"/>
</dbReference>
<comment type="cofactor">
    <cofactor evidence="1">
        <name>pantetheine 4'-phosphate</name>
        <dbReference type="ChEBI" id="CHEBI:47942"/>
    </cofactor>
</comment>
<evidence type="ECO:0000256" key="2">
    <source>
        <dbReference type="ARBA" id="ARBA00006432"/>
    </source>
</evidence>
<organism evidence="4 5">
    <name type="scientific">Anoxybacillus flavithermus</name>
    <dbReference type="NCBI Taxonomy" id="33934"/>
    <lineage>
        <taxon>Bacteria</taxon>
        <taxon>Bacillati</taxon>
        <taxon>Bacillota</taxon>
        <taxon>Bacilli</taxon>
        <taxon>Bacillales</taxon>
        <taxon>Anoxybacillaceae</taxon>
        <taxon>Anoxybacillus</taxon>
    </lineage>
</organism>
<dbReference type="EMBL" id="PEDM01000036">
    <property type="protein sequence ID" value="PIC03956.1"/>
    <property type="molecule type" value="Genomic_DNA"/>
</dbReference>
<dbReference type="GO" id="GO:0043041">
    <property type="term" value="P:amino acid activation for nonribosomal peptide biosynthetic process"/>
    <property type="evidence" value="ECO:0007669"/>
    <property type="project" value="TreeGrafter"/>
</dbReference>
<comment type="caution">
    <text evidence="4">The sequence shown here is derived from an EMBL/GenBank/DDBJ whole genome shotgun (WGS) entry which is preliminary data.</text>
</comment>
<dbReference type="GO" id="GO:0044550">
    <property type="term" value="P:secondary metabolite biosynthetic process"/>
    <property type="evidence" value="ECO:0007669"/>
    <property type="project" value="TreeGrafter"/>
</dbReference>
<accession>A0A2G5RMJ4</accession>
<dbReference type="GO" id="GO:0031177">
    <property type="term" value="F:phosphopantetheine binding"/>
    <property type="evidence" value="ECO:0007669"/>
    <property type="project" value="TreeGrafter"/>
</dbReference>
<feature type="domain" description="Carrier" evidence="3">
    <location>
        <begin position="501"/>
        <end position="576"/>
    </location>
</feature>